<dbReference type="Pfam" id="PF03466">
    <property type="entry name" value="LysR_substrate"/>
    <property type="match status" value="1"/>
</dbReference>
<feature type="domain" description="HTH lysR-type" evidence="6">
    <location>
        <begin position="4"/>
        <end position="61"/>
    </location>
</feature>
<keyword evidence="4" id="KW-0238">DNA-binding</keyword>
<sequence length="295" mass="32628">MQGLDWDLLRTFSVIAGEASLTRAGALLKVSAQTVSRRLAELEAITGVRLIARSLEGYSLTPAGERLHRQLENMRLEAVRIESVIAEIREKPIGTVRLSITEVLSGPWLMGAIAEFNRRYPDIMLEIRVDGWPASVRRREADIVLRLFGPGNENLVGRKVGRLGVGVYASKSYARTHGLPKTREEWSDHTSIGLVGDNPLMGWFDNLSRHARRALQCSSHIDLIAAARAGLGFAPLMCISGDADKTLVRVLPEKLRSSTEIWLLSHPDLVDAPQIRAVLDFIAEQAKQDQARLLG</sequence>
<keyword evidence="5" id="KW-0804">Transcription</keyword>
<dbReference type="InterPro" id="IPR036390">
    <property type="entry name" value="WH_DNA-bd_sf"/>
</dbReference>
<proteinExistence type="inferred from homology"/>
<dbReference type="PROSITE" id="PS50931">
    <property type="entry name" value="HTH_LYSR"/>
    <property type="match status" value="1"/>
</dbReference>
<keyword evidence="8" id="KW-1185">Reference proteome</keyword>
<gene>
    <name evidence="7" type="ORF">RPMA_06515</name>
</gene>
<dbReference type="Pfam" id="PF00126">
    <property type="entry name" value="HTH_1"/>
    <property type="match status" value="1"/>
</dbReference>
<dbReference type="Gene3D" id="1.10.10.10">
    <property type="entry name" value="Winged helix-like DNA-binding domain superfamily/Winged helix DNA-binding domain"/>
    <property type="match status" value="1"/>
</dbReference>
<dbReference type="PANTHER" id="PTHR30537:SF3">
    <property type="entry name" value="TRANSCRIPTIONAL REGULATORY PROTEIN"/>
    <property type="match status" value="1"/>
</dbReference>
<dbReference type="PANTHER" id="PTHR30537">
    <property type="entry name" value="HTH-TYPE TRANSCRIPTIONAL REGULATOR"/>
    <property type="match status" value="1"/>
</dbReference>
<name>A0ABX8A9N1_9BRAD</name>
<evidence type="ECO:0000256" key="1">
    <source>
        <dbReference type="ARBA" id="ARBA00003502"/>
    </source>
</evidence>
<dbReference type="SUPFAM" id="SSF53850">
    <property type="entry name" value="Periplasmic binding protein-like II"/>
    <property type="match status" value="1"/>
</dbReference>
<protein>
    <submittedName>
        <fullName evidence="7">LysR family transcriptional regulator</fullName>
    </submittedName>
</protein>
<dbReference type="EMBL" id="CP036498">
    <property type="protein sequence ID" value="QUS38525.1"/>
    <property type="molecule type" value="Genomic_DNA"/>
</dbReference>
<comment type="function">
    <text evidence="1">NodD regulates the expression of the nodABCFE genes which encode other nodulation proteins. NodD is also a negative regulator of its own expression. Binds flavonoids as inducers.</text>
</comment>
<dbReference type="RefSeq" id="WP_211912062.1">
    <property type="nucleotide sequence ID" value="NZ_CP036498.1"/>
</dbReference>
<dbReference type="InterPro" id="IPR005119">
    <property type="entry name" value="LysR_subst-bd"/>
</dbReference>
<evidence type="ECO:0000256" key="2">
    <source>
        <dbReference type="ARBA" id="ARBA00009437"/>
    </source>
</evidence>
<evidence type="ECO:0000256" key="3">
    <source>
        <dbReference type="ARBA" id="ARBA00023015"/>
    </source>
</evidence>
<dbReference type="InterPro" id="IPR000847">
    <property type="entry name" value="LysR_HTH_N"/>
</dbReference>
<organism evidence="7 8">
    <name type="scientific">Tardiphaga alba</name>
    <dbReference type="NCBI Taxonomy" id="340268"/>
    <lineage>
        <taxon>Bacteria</taxon>
        <taxon>Pseudomonadati</taxon>
        <taxon>Pseudomonadota</taxon>
        <taxon>Alphaproteobacteria</taxon>
        <taxon>Hyphomicrobiales</taxon>
        <taxon>Nitrobacteraceae</taxon>
        <taxon>Tardiphaga</taxon>
    </lineage>
</organism>
<dbReference type="Proteomes" id="UP000682843">
    <property type="component" value="Chromosome"/>
</dbReference>
<accession>A0ABX8A9N1</accession>
<dbReference type="InterPro" id="IPR036388">
    <property type="entry name" value="WH-like_DNA-bd_sf"/>
</dbReference>
<dbReference type="Gene3D" id="3.40.190.290">
    <property type="match status" value="1"/>
</dbReference>
<dbReference type="SUPFAM" id="SSF46785">
    <property type="entry name" value="Winged helix' DNA-binding domain"/>
    <property type="match status" value="1"/>
</dbReference>
<evidence type="ECO:0000259" key="6">
    <source>
        <dbReference type="PROSITE" id="PS50931"/>
    </source>
</evidence>
<evidence type="ECO:0000256" key="5">
    <source>
        <dbReference type="ARBA" id="ARBA00023163"/>
    </source>
</evidence>
<evidence type="ECO:0000256" key="4">
    <source>
        <dbReference type="ARBA" id="ARBA00023125"/>
    </source>
</evidence>
<keyword evidence="3" id="KW-0805">Transcription regulation</keyword>
<comment type="similarity">
    <text evidence="2">Belongs to the LysR transcriptional regulatory family.</text>
</comment>
<evidence type="ECO:0000313" key="7">
    <source>
        <dbReference type="EMBL" id="QUS38525.1"/>
    </source>
</evidence>
<evidence type="ECO:0000313" key="8">
    <source>
        <dbReference type="Proteomes" id="UP000682843"/>
    </source>
</evidence>
<dbReference type="InterPro" id="IPR058163">
    <property type="entry name" value="LysR-type_TF_proteobact-type"/>
</dbReference>
<reference evidence="7 8" key="1">
    <citation type="submission" date="2019-02" db="EMBL/GenBank/DDBJ databases">
        <title>Emended description of the genus Rhodopseudomonas and description of Rhodopseudomonas albus sp. nov., a non-phototrophic, heavy-metal-tolerant bacterium isolated from garden soil.</title>
        <authorList>
            <person name="Bao Z."/>
            <person name="Cao W.W."/>
            <person name="Sato Y."/>
            <person name="Nishizawa T."/>
            <person name="Zhao J."/>
            <person name="Guo Y."/>
            <person name="Ohta H."/>
        </authorList>
    </citation>
    <scope>NUCLEOTIDE SEQUENCE [LARGE SCALE GENOMIC DNA]</scope>
    <source>
        <strain evidence="7 8">SK50-23</strain>
    </source>
</reference>